<feature type="transmembrane region" description="Helical" evidence="5">
    <location>
        <begin position="33"/>
        <end position="51"/>
    </location>
</feature>
<evidence type="ECO:0000313" key="9">
    <source>
        <dbReference type="Proteomes" id="UP000507222"/>
    </source>
</evidence>
<evidence type="ECO:0000256" key="5">
    <source>
        <dbReference type="SAM" id="Phobius"/>
    </source>
</evidence>
<feature type="domain" description="NFD4 C-terminal" evidence="7">
    <location>
        <begin position="4"/>
        <end position="125"/>
    </location>
</feature>
<dbReference type="Proteomes" id="UP000507222">
    <property type="component" value="Unassembled WGS sequence"/>
</dbReference>
<sequence>MDMMILFIATFCGLGSSLTEVDNLGQIGESLGYPTKTISTFVSLVSIWNYFGRGFSGFVFDLMVKWKVPRTLMMTFMLVLSSLAYLSTAFPFPGSVYVASVIIGVSFRAQLTLLFTIISELFGLKY</sequence>
<feature type="transmembrane region" description="Helical" evidence="5">
    <location>
        <begin position="96"/>
        <end position="118"/>
    </location>
</feature>
<dbReference type="EMBL" id="CAEKDK010000006">
    <property type="protein sequence ID" value="CAB4282692.1"/>
    <property type="molecule type" value="Genomic_DNA"/>
</dbReference>
<dbReference type="InterPro" id="IPR036259">
    <property type="entry name" value="MFS_trans_sf"/>
</dbReference>
<dbReference type="Pfam" id="PF23262">
    <property type="entry name" value="NFD4_C"/>
    <property type="match status" value="1"/>
</dbReference>
<organism evidence="8 9">
    <name type="scientific">Prunus armeniaca</name>
    <name type="common">Apricot</name>
    <name type="synonym">Armeniaca vulgaris</name>
    <dbReference type="NCBI Taxonomy" id="36596"/>
    <lineage>
        <taxon>Eukaryota</taxon>
        <taxon>Viridiplantae</taxon>
        <taxon>Streptophyta</taxon>
        <taxon>Embryophyta</taxon>
        <taxon>Tracheophyta</taxon>
        <taxon>Spermatophyta</taxon>
        <taxon>Magnoliopsida</taxon>
        <taxon>eudicotyledons</taxon>
        <taxon>Gunneridae</taxon>
        <taxon>Pentapetalae</taxon>
        <taxon>rosids</taxon>
        <taxon>fabids</taxon>
        <taxon>Rosales</taxon>
        <taxon>Rosaceae</taxon>
        <taxon>Amygdaloideae</taxon>
        <taxon>Amygdaleae</taxon>
        <taxon>Prunus</taxon>
    </lineage>
</organism>
<feature type="chain" id="PRO_5027007280" description="NFD4 C-terminal domain-containing protein" evidence="6">
    <location>
        <begin position="18"/>
        <end position="126"/>
    </location>
</feature>
<evidence type="ECO:0000256" key="6">
    <source>
        <dbReference type="SAM" id="SignalP"/>
    </source>
</evidence>
<evidence type="ECO:0000259" key="7">
    <source>
        <dbReference type="Pfam" id="PF23262"/>
    </source>
</evidence>
<proteinExistence type="predicted"/>
<evidence type="ECO:0000256" key="4">
    <source>
        <dbReference type="ARBA" id="ARBA00023136"/>
    </source>
</evidence>
<dbReference type="PANTHER" id="PTHR21576">
    <property type="entry name" value="UNCHARACTERIZED NODULIN-LIKE PROTEIN"/>
    <property type="match status" value="1"/>
</dbReference>
<gene>
    <name evidence="8" type="ORF">CURHAP_LOCUS36275</name>
</gene>
<accession>A0A6J5V334</accession>
<keyword evidence="6" id="KW-0732">Signal</keyword>
<reference evidence="8 9" key="1">
    <citation type="submission" date="2020-05" db="EMBL/GenBank/DDBJ databases">
        <authorList>
            <person name="Campoy J."/>
            <person name="Schneeberger K."/>
            <person name="Spophaly S."/>
        </authorList>
    </citation>
    <scope>NUCLEOTIDE SEQUENCE [LARGE SCALE GENOMIC DNA]</scope>
    <source>
        <strain evidence="8">PruArmRojPasFocal</strain>
    </source>
</reference>
<protein>
    <recommendedName>
        <fullName evidence="7">NFD4 C-terminal domain-containing protein</fullName>
    </recommendedName>
</protein>
<dbReference type="PANTHER" id="PTHR21576:SF29">
    <property type="entry name" value="NODULIN-LIKE DOMAIN-CONTAINING PROTEIN"/>
    <property type="match status" value="1"/>
</dbReference>
<keyword evidence="4 5" id="KW-0472">Membrane</keyword>
<feature type="transmembrane region" description="Helical" evidence="5">
    <location>
        <begin position="72"/>
        <end position="90"/>
    </location>
</feature>
<evidence type="ECO:0000313" key="8">
    <source>
        <dbReference type="EMBL" id="CAB4282692.1"/>
    </source>
</evidence>
<dbReference type="GO" id="GO:0016020">
    <property type="term" value="C:membrane"/>
    <property type="evidence" value="ECO:0007669"/>
    <property type="project" value="UniProtKB-SubCell"/>
</dbReference>
<feature type="signal peptide" evidence="6">
    <location>
        <begin position="1"/>
        <end position="17"/>
    </location>
</feature>
<dbReference type="AlphaFoldDB" id="A0A6J5V334"/>
<keyword evidence="3 5" id="KW-1133">Transmembrane helix</keyword>
<evidence type="ECO:0000256" key="3">
    <source>
        <dbReference type="ARBA" id="ARBA00022989"/>
    </source>
</evidence>
<name>A0A6J5V334_PRUAR</name>
<dbReference type="SUPFAM" id="SSF103473">
    <property type="entry name" value="MFS general substrate transporter"/>
    <property type="match status" value="1"/>
</dbReference>
<dbReference type="InterPro" id="IPR056555">
    <property type="entry name" value="NFD4_C"/>
</dbReference>
<keyword evidence="2 5" id="KW-0812">Transmembrane</keyword>
<comment type="subcellular location">
    <subcellularLocation>
        <location evidence="1">Membrane</location>
        <topology evidence="1">Multi-pass membrane protein</topology>
    </subcellularLocation>
</comment>
<evidence type="ECO:0000256" key="1">
    <source>
        <dbReference type="ARBA" id="ARBA00004141"/>
    </source>
</evidence>
<evidence type="ECO:0000256" key="2">
    <source>
        <dbReference type="ARBA" id="ARBA00022692"/>
    </source>
</evidence>